<dbReference type="SUPFAM" id="SSF56300">
    <property type="entry name" value="Metallo-dependent phosphatases"/>
    <property type="match status" value="1"/>
</dbReference>
<dbReference type="InterPro" id="IPR024927">
    <property type="entry name" value="Acid_PPase"/>
</dbReference>
<sequence>MAFLSSPLCSAAILCICFVLPAFAGLQGLQHKPKHDGSLNFLVIGDWGRNGLYNQSMVAIQMGKLGDKLDIDFVVSTGDNFYDSGIRGVNDPTFVLSFTNIYTAKSLRRKWYSVLGNHDYRGNALAQLSPILRKIDRRWFCQRAFMLNAGVAEFFFIDTTPFISDYFNNTNHHYDWRGVFPRQNYLKNNLKDLEEALVKSTARWKIVVGHHAIRSIGHHGDSPELVKYLVPMLKANNVDMYLNGHDHCLQHISSVDSPLLYVTSGAGSKAWRGDVKETHSDVVKFFYDGQGFMSVQMTENDADFAFYDVFGDKIHHWKVSKSAMHSSV</sequence>
<evidence type="ECO:0000256" key="8">
    <source>
        <dbReference type="ARBA" id="ARBA00022801"/>
    </source>
</evidence>
<dbReference type="FunFam" id="3.60.21.10:FF:000027">
    <property type="entry name" value="Purple acid phosphatase"/>
    <property type="match status" value="1"/>
</dbReference>
<dbReference type="GO" id="GO:0003993">
    <property type="term" value="F:acid phosphatase activity"/>
    <property type="evidence" value="ECO:0007669"/>
    <property type="project" value="UniProtKB-EC"/>
</dbReference>
<feature type="binding site" evidence="11">
    <location>
        <position position="46"/>
    </location>
    <ligand>
        <name>Fe cation</name>
        <dbReference type="ChEBI" id="CHEBI:24875"/>
        <label>1</label>
    </ligand>
</feature>
<gene>
    <name evidence="14" type="primary">PAP17</name>
    <name evidence="14" type="ORF">CR513_14764</name>
</gene>
<evidence type="ECO:0000256" key="11">
    <source>
        <dbReference type="PIRSR" id="PIRSR000898-1"/>
    </source>
</evidence>
<dbReference type="PANTHER" id="PTHR10161:SF44">
    <property type="entry name" value="PURPLE ACID PHOSPHATASE"/>
    <property type="match status" value="1"/>
</dbReference>
<proteinExistence type="inferred from homology"/>
<comment type="cofactor">
    <cofactor evidence="11">
        <name>Fe cation</name>
        <dbReference type="ChEBI" id="CHEBI:24875"/>
    </cofactor>
    <text evidence="11">Binds 2 iron ions per subunit.</text>
</comment>
<keyword evidence="6 11" id="KW-0479">Metal-binding</keyword>
<feature type="binding site" evidence="11">
    <location>
        <position position="210"/>
    </location>
    <ligand>
        <name>Fe cation</name>
        <dbReference type="ChEBI" id="CHEBI:24875"/>
        <label>2</label>
    </ligand>
</feature>
<dbReference type="Pfam" id="PF00149">
    <property type="entry name" value="Metallophos"/>
    <property type="match status" value="1"/>
</dbReference>
<feature type="binding site" evidence="11">
    <location>
        <position position="79"/>
    </location>
    <ligand>
        <name>Fe cation</name>
        <dbReference type="ChEBI" id="CHEBI:24875"/>
        <label>1</label>
    </ligand>
</feature>
<dbReference type="GO" id="GO:0046872">
    <property type="term" value="F:metal ion binding"/>
    <property type="evidence" value="ECO:0007669"/>
    <property type="project" value="UniProtKB-KW"/>
</dbReference>
<dbReference type="GO" id="GO:0005576">
    <property type="term" value="C:extracellular region"/>
    <property type="evidence" value="ECO:0007669"/>
    <property type="project" value="UniProtKB-SubCell"/>
</dbReference>
<evidence type="ECO:0000313" key="15">
    <source>
        <dbReference type="Proteomes" id="UP000257109"/>
    </source>
</evidence>
<dbReference type="InterPro" id="IPR051558">
    <property type="entry name" value="Metallophosphoesterase_PAP"/>
</dbReference>
<reference evidence="14" key="1">
    <citation type="submission" date="2018-05" db="EMBL/GenBank/DDBJ databases">
        <title>Draft genome of Mucuna pruriens seed.</title>
        <authorList>
            <person name="Nnadi N.E."/>
            <person name="Vos R."/>
            <person name="Hasami M.H."/>
            <person name="Devisetty U.K."/>
            <person name="Aguiy J.C."/>
        </authorList>
    </citation>
    <scope>NUCLEOTIDE SEQUENCE [LARGE SCALE GENOMIC DNA]</scope>
    <source>
        <strain evidence="14">JCA_2017</strain>
    </source>
</reference>
<feature type="signal peptide" evidence="12">
    <location>
        <begin position="1"/>
        <end position="24"/>
    </location>
</feature>
<evidence type="ECO:0000313" key="14">
    <source>
        <dbReference type="EMBL" id="RDY01853.1"/>
    </source>
</evidence>
<accession>A0A371HGB8</accession>
<evidence type="ECO:0000259" key="13">
    <source>
        <dbReference type="Pfam" id="PF00149"/>
    </source>
</evidence>
<evidence type="ECO:0000256" key="9">
    <source>
        <dbReference type="ARBA" id="ARBA00022833"/>
    </source>
</evidence>
<feature type="binding site" evidence="11">
    <location>
        <position position="117"/>
    </location>
    <ligand>
        <name>Fe cation</name>
        <dbReference type="ChEBI" id="CHEBI:24875"/>
        <label>2</label>
    </ligand>
</feature>
<evidence type="ECO:0000256" key="12">
    <source>
        <dbReference type="SAM" id="SignalP"/>
    </source>
</evidence>
<feature type="chain" id="PRO_5016787966" description="acid phosphatase" evidence="12">
    <location>
        <begin position="25"/>
        <end position="328"/>
    </location>
</feature>
<keyword evidence="9" id="KW-0862">Zinc</keyword>
<dbReference type="EC" id="3.1.3.2" evidence="4"/>
<dbReference type="PANTHER" id="PTHR10161">
    <property type="entry name" value="TARTRATE-RESISTANT ACID PHOSPHATASE TYPE 5"/>
    <property type="match status" value="1"/>
</dbReference>
<dbReference type="Gene3D" id="3.60.21.10">
    <property type="match status" value="1"/>
</dbReference>
<keyword evidence="7 12" id="KW-0732">Signal</keyword>
<evidence type="ECO:0000256" key="1">
    <source>
        <dbReference type="ARBA" id="ARBA00000032"/>
    </source>
</evidence>
<keyword evidence="10" id="KW-0325">Glycoprotein</keyword>
<dbReference type="InterPro" id="IPR004843">
    <property type="entry name" value="Calcineurin-like_PHP"/>
</dbReference>
<keyword evidence="5" id="KW-0964">Secreted</keyword>
<keyword evidence="11" id="KW-0408">Iron</keyword>
<feature type="binding site" evidence="11">
    <location>
        <position position="82"/>
    </location>
    <ligand>
        <name>Fe cation</name>
        <dbReference type="ChEBI" id="CHEBI:24875"/>
        <label>1</label>
    </ligand>
</feature>
<dbReference type="STRING" id="157652.A0A371HGB8"/>
<evidence type="ECO:0000256" key="2">
    <source>
        <dbReference type="ARBA" id="ARBA00004613"/>
    </source>
</evidence>
<comment type="caution">
    <text evidence="14">The sequence shown here is derived from an EMBL/GenBank/DDBJ whole genome shotgun (WGS) entry which is preliminary data.</text>
</comment>
<keyword evidence="15" id="KW-1185">Reference proteome</keyword>
<organism evidence="14 15">
    <name type="scientific">Mucuna pruriens</name>
    <name type="common">Velvet bean</name>
    <name type="synonym">Dolichos pruriens</name>
    <dbReference type="NCBI Taxonomy" id="157652"/>
    <lineage>
        <taxon>Eukaryota</taxon>
        <taxon>Viridiplantae</taxon>
        <taxon>Streptophyta</taxon>
        <taxon>Embryophyta</taxon>
        <taxon>Tracheophyta</taxon>
        <taxon>Spermatophyta</taxon>
        <taxon>Magnoliopsida</taxon>
        <taxon>eudicotyledons</taxon>
        <taxon>Gunneridae</taxon>
        <taxon>Pentapetalae</taxon>
        <taxon>rosids</taxon>
        <taxon>fabids</taxon>
        <taxon>Fabales</taxon>
        <taxon>Fabaceae</taxon>
        <taxon>Papilionoideae</taxon>
        <taxon>50 kb inversion clade</taxon>
        <taxon>NPAAA clade</taxon>
        <taxon>indigoferoid/millettioid clade</taxon>
        <taxon>Phaseoleae</taxon>
        <taxon>Mucuna</taxon>
    </lineage>
</organism>
<feature type="binding site" evidence="11">
    <location>
        <position position="79"/>
    </location>
    <ligand>
        <name>Fe cation</name>
        <dbReference type="ChEBI" id="CHEBI:24875"/>
        <label>2</label>
    </ligand>
</feature>
<feature type="domain" description="Calcineurin-like phosphoesterase" evidence="13">
    <location>
        <begin position="40"/>
        <end position="248"/>
    </location>
</feature>
<evidence type="ECO:0000256" key="3">
    <source>
        <dbReference type="ARBA" id="ARBA00008723"/>
    </source>
</evidence>
<dbReference type="InterPro" id="IPR029052">
    <property type="entry name" value="Metallo-depent_PP-like"/>
</dbReference>
<dbReference type="PIRSF" id="PIRSF000898">
    <property type="entry name" value="Acid_Ptase_5"/>
    <property type="match status" value="1"/>
</dbReference>
<keyword evidence="8" id="KW-0378">Hydrolase</keyword>
<feature type="binding site" evidence="11">
    <location>
        <position position="245"/>
    </location>
    <ligand>
        <name>Fe cation</name>
        <dbReference type="ChEBI" id="CHEBI:24875"/>
        <label>2</label>
    </ligand>
</feature>
<comment type="catalytic activity">
    <reaction evidence="1">
        <text>a phosphate monoester + H2O = an alcohol + phosphate</text>
        <dbReference type="Rhea" id="RHEA:15017"/>
        <dbReference type="ChEBI" id="CHEBI:15377"/>
        <dbReference type="ChEBI" id="CHEBI:30879"/>
        <dbReference type="ChEBI" id="CHEBI:43474"/>
        <dbReference type="ChEBI" id="CHEBI:67140"/>
        <dbReference type="EC" id="3.1.3.2"/>
    </reaction>
</comment>
<dbReference type="OrthoDB" id="411211at2759"/>
<dbReference type="CDD" id="cd07378">
    <property type="entry name" value="MPP_ACP5"/>
    <property type="match status" value="1"/>
</dbReference>
<evidence type="ECO:0000256" key="4">
    <source>
        <dbReference type="ARBA" id="ARBA00012646"/>
    </source>
</evidence>
<evidence type="ECO:0000256" key="6">
    <source>
        <dbReference type="ARBA" id="ARBA00022723"/>
    </source>
</evidence>
<evidence type="ECO:0000256" key="5">
    <source>
        <dbReference type="ARBA" id="ARBA00022525"/>
    </source>
</evidence>
<name>A0A371HGB8_MUCPR</name>
<evidence type="ECO:0000256" key="7">
    <source>
        <dbReference type="ARBA" id="ARBA00022729"/>
    </source>
</evidence>
<dbReference type="EMBL" id="QJKJ01002665">
    <property type="protein sequence ID" value="RDY01853.1"/>
    <property type="molecule type" value="Genomic_DNA"/>
</dbReference>
<protein>
    <recommendedName>
        <fullName evidence="4">acid phosphatase</fullName>
        <ecNumber evidence="4">3.1.3.2</ecNumber>
    </recommendedName>
</protein>
<comment type="subcellular location">
    <subcellularLocation>
        <location evidence="2">Secreted</location>
    </subcellularLocation>
</comment>
<feature type="non-terminal residue" evidence="14">
    <location>
        <position position="1"/>
    </location>
</feature>
<comment type="similarity">
    <text evidence="3">Belongs to the metallophosphoesterase superfamily. Purple acid phosphatase family.</text>
</comment>
<evidence type="ECO:0000256" key="10">
    <source>
        <dbReference type="ARBA" id="ARBA00023180"/>
    </source>
</evidence>
<dbReference type="AlphaFoldDB" id="A0A371HGB8"/>
<feature type="binding site" evidence="11">
    <location>
        <position position="247"/>
    </location>
    <ligand>
        <name>Fe cation</name>
        <dbReference type="ChEBI" id="CHEBI:24875"/>
        <label>1</label>
    </ligand>
</feature>
<dbReference type="Proteomes" id="UP000257109">
    <property type="component" value="Unassembled WGS sequence"/>
</dbReference>